<dbReference type="Proteomes" id="UP000611459">
    <property type="component" value="Unassembled WGS sequence"/>
</dbReference>
<dbReference type="OrthoDB" id="9020852at2"/>
<evidence type="ECO:0000313" key="5">
    <source>
        <dbReference type="Proteomes" id="UP000664048"/>
    </source>
</evidence>
<protein>
    <submittedName>
        <fullName evidence="2">Uncharacterized protein</fullName>
    </submittedName>
</protein>
<dbReference type="Proteomes" id="UP000664048">
    <property type="component" value="Unassembled WGS sequence"/>
</dbReference>
<reference evidence="3 5" key="2">
    <citation type="submission" date="2021-03" db="EMBL/GenBank/DDBJ databases">
        <title>Clinical course, treatment and visual outcome of an outbreak of Burkholderia contaminans endophthalmitis following cataract surgery.</title>
        <authorList>
            <person name="Lind C."/>
            <person name="Olsen K."/>
            <person name="Angelsen N.K."/>
            <person name="Krefting E.A."/>
            <person name="Fossen K."/>
            <person name="Gravningen K."/>
            <person name="Depoorter E."/>
            <person name="Vandamme P."/>
            <person name="Bertelsen G."/>
        </authorList>
    </citation>
    <scope>NUCLEOTIDE SEQUENCE [LARGE SCALE GENOMIC DNA]</scope>
    <source>
        <strain evidence="3 5">51242556</strain>
    </source>
</reference>
<keyword evidence="1" id="KW-0812">Transmembrane</keyword>
<feature type="transmembrane region" description="Helical" evidence="1">
    <location>
        <begin position="167"/>
        <end position="189"/>
    </location>
</feature>
<gene>
    <name evidence="3" type="ORF">J4M89_13210</name>
    <name evidence="2" type="ORF">JIN94_36750</name>
</gene>
<name>A0A1E3FYI9_9BURK</name>
<evidence type="ECO:0000313" key="4">
    <source>
        <dbReference type="Proteomes" id="UP000611459"/>
    </source>
</evidence>
<accession>A0A1E3FYI9</accession>
<keyword evidence="1" id="KW-1133">Transmembrane helix</keyword>
<dbReference type="RefSeq" id="WP_039342528.1">
    <property type="nucleotide sequence ID" value="NZ_JAIZPX010000037.1"/>
</dbReference>
<evidence type="ECO:0000313" key="3">
    <source>
        <dbReference type="EMBL" id="MBO1830342.1"/>
    </source>
</evidence>
<organism evidence="2 4">
    <name type="scientific">Burkholderia contaminans</name>
    <dbReference type="NCBI Taxonomy" id="488447"/>
    <lineage>
        <taxon>Bacteria</taxon>
        <taxon>Pseudomonadati</taxon>
        <taxon>Pseudomonadota</taxon>
        <taxon>Betaproteobacteria</taxon>
        <taxon>Burkholderiales</taxon>
        <taxon>Burkholderiaceae</taxon>
        <taxon>Burkholderia</taxon>
        <taxon>Burkholderia cepacia complex</taxon>
    </lineage>
</organism>
<dbReference type="EMBL" id="JAENIB010000031">
    <property type="protein sequence ID" value="MBK1935446.1"/>
    <property type="molecule type" value="Genomic_DNA"/>
</dbReference>
<keyword evidence="1" id="KW-0472">Membrane</keyword>
<evidence type="ECO:0000256" key="1">
    <source>
        <dbReference type="SAM" id="Phobius"/>
    </source>
</evidence>
<dbReference type="AlphaFoldDB" id="A0A1E3FYI9"/>
<evidence type="ECO:0000313" key="2">
    <source>
        <dbReference type="EMBL" id="MBK1935446.1"/>
    </source>
</evidence>
<reference evidence="2" key="1">
    <citation type="submission" date="2021-01" db="EMBL/GenBank/DDBJ databases">
        <title>Outbreak of Burkholderia contaminns endophthalmitis traced to a clinical ventilation system.</title>
        <authorList>
            <person name="Lipuma J."/>
            <person name="Spilker T."/>
            <person name="Kratholm J."/>
        </authorList>
    </citation>
    <scope>NUCLEOTIDE SEQUENCE</scope>
    <source>
        <strain evidence="2">HI4954</strain>
    </source>
</reference>
<proteinExistence type="predicted"/>
<feature type="transmembrane region" description="Helical" evidence="1">
    <location>
        <begin position="141"/>
        <end position="161"/>
    </location>
</feature>
<keyword evidence="5" id="KW-1185">Reference proteome</keyword>
<sequence length="190" mass="19498">MSYLRKSKWKYDTGAGGGVSVDIVVATGGNIVLTDPQAHSQSFYYGGVGIGYGWGAKIPKIKLPKFTIPELKLPSFGSHDASAAGSTYDFPSHGTVYMTSAFKGSELTRSDLQGGTVYLDGYGGAVVAQGGTVMLLGINPALLALGLTSPAMSMILGEAIADAPALLFMHGLTAGFQAGFGGGILAGYLH</sequence>
<dbReference type="EMBL" id="JAGEMX010000003">
    <property type="protein sequence ID" value="MBO1830342.1"/>
    <property type="molecule type" value="Genomic_DNA"/>
</dbReference>
<comment type="caution">
    <text evidence="2">The sequence shown here is derived from an EMBL/GenBank/DDBJ whole genome shotgun (WGS) entry which is preliminary data.</text>
</comment>